<sequence>MRSKRSLIMLLLFALTIILSACNDKKTAILSMDEIQDLAHQGEALKTTMCWWVAEVLMQLLCI</sequence>
<dbReference type="AlphaFoldDB" id="A0A1R0WWX1"/>
<organism evidence="1 2">
    <name type="scientific">Paenibacillus odorifer</name>
    <dbReference type="NCBI Taxonomy" id="189426"/>
    <lineage>
        <taxon>Bacteria</taxon>
        <taxon>Bacillati</taxon>
        <taxon>Bacillota</taxon>
        <taxon>Bacilli</taxon>
        <taxon>Bacillales</taxon>
        <taxon>Paenibacillaceae</taxon>
        <taxon>Paenibacillus</taxon>
    </lineage>
</organism>
<dbReference type="Proteomes" id="UP000187465">
    <property type="component" value="Unassembled WGS sequence"/>
</dbReference>
<accession>A0A1R0WWX1</accession>
<gene>
    <name evidence="1" type="ORF">BJP51_30320</name>
</gene>
<protein>
    <submittedName>
        <fullName evidence="1">Uncharacterized protein</fullName>
    </submittedName>
</protein>
<reference evidence="1 2" key="1">
    <citation type="submission" date="2016-10" db="EMBL/GenBank/DDBJ databases">
        <title>Paenibacillus species isolates.</title>
        <authorList>
            <person name="Beno S.M."/>
        </authorList>
    </citation>
    <scope>NUCLEOTIDE SEQUENCE [LARGE SCALE GENOMIC DNA]</scope>
    <source>
        <strain evidence="1 2">FSL H7-0604</strain>
    </source>
</reference>
<dbReference type="RefSeq" id="WP_036684064.1">
    <property type="nucleotide sequence ID" value="NZ_MKQP01000057.1"/>
</dbReference>
<dbReference type="EMBL" id="MKQP01000057">
    <property type="protein sequence ID" value="OMD23317.1"/>
    <property type="molecule type" value="Genomic_DNA"/>
</dbReference>
<evidence type="ECO:0000313" key="1">
    <source>
        <dbReference type="EMBL" id="OMD23317.1"/>
    </source>
</evidence>
<name>A0A1R0WWX1_9BACL</name>
<proteinExistence type="predicted"/>
<evidence type="ECO:0000313" key="2">
    <source>
        <dbReference type="Proteomes" id="UP000187465"/>
    </source>
</evidence>
<comment type="caution">
    <text evidence="1">The sequence shown here is derived from an EMBL/GenBank/DDBJ whole genome shotgun (WGS) entry which is preliminary data.</text>
</comment>
<dbReference type="PROSITE" id="PS51257">
    <property type="entry name" value="PROKAR_LIPOPROTEIN"/>
    <property type="match status" value="1"/>
</dbReference>